<dbReference type="OrthoDB" id="1446707at2"/>
<evidence type="ECO:0000313" key="2">
    <source>
        <dbReference type="Proteomes" id="UP000198999"/>
    </source>
</evidence>
<accession>A0A1H9AQZ7</accession>
<proteinExistence type="predicted"/>
<dbReference type="STRING" id="419940.SAMN05421824_0321"/>
<reference evidence="1 2" key="1">
    <citation type="submission" date="2016-10" db="EMBL/GenBank/DDBJ databases">
        <authorList>
            <person name="de Groot N.N."/>
        </authorList>
    </citation>
    <scope>NUCLEOTIDE SEQUENCE [LARGE SCALE GENOMIC DNA]</scope>
    <source>
        <strain evidence="1 2">DSM 21035</strain>
    </source>
</reference>
<dbReference type="Proteomes" id="UP000198999">
    <property type="component" value="Unassembled WGS sequence"/>
</dbReference>
<name>A0A1H9AQZ7_9FLAO</name>
<dbReference type="RefSeq" id="WP_092574532.1">
    <property type="nucleotide sequence ID" value="NZ_FOFN01000001.1"/>
</dbReference>
<dbReference type="EMBL" id="FOFN01000001">
    <property type="protein sequence ID" value="SEP78975.1"/>
    <property type="molecule type" value="Genomic_DNA"/>
</dbReference>
<sequence length="132" mass="15245">MSRLIAIALSGFILIQSFHIGAEDILQIDELIEHAQFHKQEYGDSFFVFVSKHYGELKGEHSKNHQEEQSDHEQLPFQCQGHGITITAFLPFYTSNSFNDYEGFKSVESNFHYLNSYSSLHKEKLLQPPKHA</sequence>
<protein>
    <submittedName>
        <fullName evidence="1">Uncharacterized protein</fullName>
    </submittedName>
</protein>
<gene>
    <name evidence="1" type="ORF">SAMN05421824_0321</name>
</gene>
<organism evidence="1 2">
    <name type="scientific">Hyunsoonleella jejuensis</name>
    <dbReference type="NCBI Taxonomy" id="419940"/>
    <lineage>
        <taxon>Bacteria</taxon>
        <taxon>Pseudomonadati</taxon>
        <taxon>Bacteroidota</taxon>
        <taxon>Flavobacteriia</taxon>
        <taxon>Flavobacteriales</taxon>
        <taxon>Flavobacteriaceae</taxon>
    </lineage>
</organism>
<dbReference type="AlphaFoldDB" id="A0A1H9AQZ7"/>
<keyword evidence="2" id="KW-1185">Reference proteome</keyword>
<evidence type="ECO:0000313" key="1">
    <source>
        <dbReference type="EMBL" id="SEP78975.1"/>
    </source>
</evidence>